<evidence type="ECO:0008006" key="3">
    <source>
        <dbReference type="Google" id="ProtNLM"/>
    </source>
</evidence>
<organism evidence="2">
    <name type="scientific">Candidatus Fermentithermobacillus carboniphilus</name>
    <dbReference type="NCBI Taxonomy" id="3085328"/>
    <lineage>
        <taxon>Bacteria</taxon>
        <taxon>Bacillati</taxon>
        <taxon>Bacillota</taxon>
        <taxon>Candidatus Fermentithermobacillia</taxon>
        <taxon>Candidatus Fermentithermobacillales</taxon>
        <taxon>Candidatus Fermentithermobacillaceae</taxon>
        <taxon>Candidatus Fermentithermobacillus</taxon>
    </lineage>
</organism>
<dbReference type="EMBL" id="CP062796">
    <property type="protein sequence ID" value="QUL99243.1"/>
    <property type="molecule type" value="Genomic_DNA"/>
</dbReference>
<dbReference type="KEGG" id="fcz:IMF26_04085"/>
<gene>
    <name evidence="2" type="ORF">IMF26_04085</name>
</gene>
<proteinExistence type="predicted"/>
<feature type="region of interest" description="Disordered" evidence="1">
    <location>
        <begin position="98"/>
        <end position="118"/>
    </location>
</feature>
<evidence type="ECO:0000313" key="2">
    <source>
        <dbReference type="EMBL" id="QUL99243.1"/>
    </source>
</evidence>
<evidence type="ECO:0000256" key="1">
    <source>
        <dbReference type="SAM" id="MobiDB-lite"/>
    </source>
</evidence>
<accession>A0AAT9LGE7</accession>
<sequence>MKTLKTRHVASGLMLARMKDYGLSEKGWVLQERLLDRGLLRLLETETKRKDKIQSATGRFRRRLMKAQARLSKTIDKNRALTRLRVASIYHPLDIDSSKSQQSALSPSYRQKPGEIVY</sequence>
<dbReference type="AlphaFoldDB" id="A0AAT9LGE7"/>
<protein>
    <recommendedName>
        <fullName evidence="3">Transposase</fullName>
    </recommendedName>
</protein>
<name>A0AAT9LGE7_9FIRM</name>
<reference evidence="2" key="1">
    <citation type="submission" date="2020-10" db="EMBL/GenBank/DDBJ databases">
        <authorList>
            <person name="Kadnikov V."/>
            <person name="Beletsky A.V."/>
            <person name="Mardanov A.V."/>
            <person name="Karnachuk O.V."/>
            <person name="Ravin N.V."/>
        </authorList>
    </citation>
    <scope>NUCLEOTIDE SEQUENCE</scope>
    <source>
        <strain evidence="2">Bu02</strain>
    </source>
</reference>
<reference evidence="2" key="2">
    <citation type="journal article" date="2023" name="Biology">
        <title>Prokaryotic Life Associated with Coal-Fire Gas Vents Revealed by Metagenomics.</title>
        <authorList>
            <person name="Kadnikov V.V."/>
            <person name="Mardanov A.V."/>
            <person name="Beletsky A.V."/>
            <person name="Karnachuk O.V."/>
            <person name="Ravin N.V."/>
        </authorList>
    </citation>
    <scope>NUCLEOTIDE SEQUENCE</scope>
    <source>
        <strain evidence="2">Bu02</strain>
    </source>
</reference>
<feature type="compositionally biased region" description="Low complexity" evidence="1">
    <location>
        <begin position="98"/>
        <end position="108"/>
    </location>
</feature>